<evidence type="ECO:0000313" key="1">
    <source>
        <dbReference type="EMBL" id="CAH1405040.1"/>
    </source>
</evidence>
<organism evidence="1 2">
    <name type="scientific">Nezara viridula</name>
    <name type="common">Southern green stink bug</name>
    <name type="synonym">Cimex viridulus</name>
    <dbReference type="NCBI Taxonomy" id="85310"/>
    <lineage>
        <taxon>Eukaryota</taxon>
        <taxon>Metazoa</taxon>
        <taxon>Ecdysozoa</taxon>
        <taxon>Arthropoda</taxon>
        <taxon>Hexapoda</taxon>
        <taxon>Insecta</taxon>
        <taxon>Pterygota</taxon>
        <taxon>Neoptera</taxon>
        <taxon>Paraneoptera</taxon>
        <taxon>Hemiptera</taxon>
        <taxon>Heteroptera</taxon>
        <taxon>Panheteroptera</taxon>
        <taxon>Pentatomomorpha</taxon>
        <taxon>Pentatomoidea</taxon>
        <taxon>Pentatomidae</taxon>
        <taxon>Pentatominae</taxon>
        <taxon>Nezara</taxon>
    </lineage>
</organism>
<dbReference type="EMBL" id="OV725082">
    <property type="protein sequence ID" value="CAH1405040.1"/>
    <property type="molecule type" value="Genomic_DNA"/>
</dbReference>
<gene>
    <name evidence="1" type="ORF">NEZAVI_LOCUS13333</name>
</gene>
<proteinExistence type="predicted"/>
<dbReference type="AlphaFoldDB" id="A0A9P0MUL5"/>
<name>A0A9P0MUL5_NEZVI</name>
<dbReference type="Proteomes" id="UP001152798">
    <property type="component" value="Chromosome 6"/>
</dbReference>
<keyword evidence="2" id="KW-1185">Reference proteome</keyword>
<sequence length="39" mass="4545">MHNLPLNNPRKKAEDLLQIVFTPIRMGPTLRLVIQFSQD</sequence>
<protein>
    <submittedName>
        <fullName evidence="1">Uncharacterized protein</fullName>
    </submittedName>
</protein>
<evidence type="ECO:0000313" key="2">
    <source>
        <dbReference type="Proteomes" id="UP001152798"/>
    </source>
</evidence>
<reference evidence="1" key="1">
    <citation type="submission" date="2022-01" db="EMBL/GenBank/DDBJ databases">
        <authorList>
            <person name="King R."/>
        </authorList>
    </citation>
    <scope>NUCLEOTIDE SEQUENCE</scope>
</reference>
<accession>A0A9P0MUL5</accession>